<dbReference type="Proteomes" id="UP001596147">
    <property type="component" value="Unassembled WGS sequence"/>
</dbReference>
<dbReference type="Pfam" id="PF26325">
    <property type="entry name" value="YhjD"/>
    <property type="match status" value="1"/>
</dbReference>
<evidence type="ECO:0000256" key="1">
    <source>
        <dbReference type="SAM" id="MobiDB-lite"/>
    </source>
</evidence>
<comment type="caution">
    <text evidence="2">The sequence shown here is derived from an EMBL/GenBank/DDBJ whole genome shotgun (WGS) entry which is preliminary data.</text>
</comment>
<gene>
    <name evidence="2" type="ORF">ACFPM4_08045</name>
</gene>
<evidence type="ECO:0000313" key="3">
    <source>
        <dbReference type="Proteomes" id="UP001596147"/>
    </source>
</evidence>
<accession>A0ABW0LGI6</accession>
<dbReference type="EMBL" id="JBHSMC010000011">
    <property type="protein sequence ID" value="MFC5464703.1"/>
    <property type="molecule type" value="Genomic_DNA"/>
</dbReference>
<feature type="compositionally biased region" description="Polar residues" evidence="1">
    <location>
        <begin position="121"/>
        <end position="132"/>
    </location>
</feature>
<reference evidence="3" key="1">
    <citation type="journal article" date="2019" name="Int. J. Syst. Evol. Microbiol.">
        <title>The Global Catalogue of Microorganisms (GCM) 10K type strain sequencing project: providing services to taxonomists for standard genome sequencing and annotation.</title>
        <authorList>
            <consortium name="The Broad Institute Genomics Platform"/>
            <consortium name="The Broad Institute Genome Sequencing Center for Infectious Disease"/>
            <person name="Wu L."/>
            <person name="Ma J."/>
        </authorList>
    </citation>
    <scope>NUCLEOTIDE SEQUENCE [LARGE SCALE GENOMIC DNA]</scope>
    <source>
        <strain evidence="3">CGMCC 1.12237</strain>
    </source>
</reference>
<dbReference type="RefSeq" id="WP_382349942.1">
    <property type="nucleotide sequence ID" value="NZ_JBHSMC010000011.1"/>
</dbReference>
<protein>
    <recommendedName>
        <fullName evidence="4">YhjD</fullName>
    </recommendedName>
</protein>
<sequence>MTRISTYDRDIIEQAIYLPMLITVLNRDLSVIENSSLKLKKPYQELIIATIKTVQKELAVVKRYMQKNNIKVQRLKSDDAFTMYLFLYKGYEEQHNYFNPRLRNRVEELMLYYFNRQQNPETNTPFPIQQPTLKELNQLRQH</sequence>
<keyword evidence="3" id="KW-1185">Reference proteome</keyword>
<feature type="region of interest" description="Disordered" evidence="1">
    <location>
        <begin position="121"/>
        <end position="142"/>
    </location>
</feature>
<name>A0ABW0LGI6_9BACI</name>
<evidence type="ECO:0000313" key="2">
    <source>
        <dbReference type="EMBL" id="MFC5464703.1"/>
    </source>
</evidence>
<proteinExistence type="predicted"/>
<evidence type="ECO:0008006" key="4">
    <source>
        <dbReference type="Google" id="ProtNLM"/>
    </source>
</evidence>
<dbReference type="InterPro" id="IPR058600">
    <property type="entry name" value="YhjD-like"/>
</dbReference>
<organism evidence="2 3">
    <name type="scientific">Lederbergia graminis</name>
    <dbReference type="NCBI Taxonomy" id="735518"/>
    <lineage>
        <taxon>Bacteria</taxon>
        <taxon>Bacillati</taxon>
        <taxon>Bacillota</taxon>
        <taxon>Bacilli</taxon>
        <taxon>Bacillales</taxon>
        <taxon>Bacillaceae</taxon>
        <taxon>Lederbergia</taxon>
    </lineage>
</organism>